<dbReference type="PROSITE" id="PS50005">
    <property type="entry name" value="TPR"/>
    <property type="match status" value="1"/>
</dbReference>
<dbReference type="InterPro" id="IPR005746">
    <property type="entry name" value="Thioredoxin"/>
</dbReference>
<dbReference type="CDD" id="cd02947">
    <property type="entry name" value="TRX_family"/>
    <property type="match status" value="1"/>
</dbReference>
<keyword evidence="2" id="KW-0249">Electron transport</keyword>
<sequence>MPAVDVSDSSFDALVIDESNRRPVVVDFWAPWCEPCKILGPTIEHVAAQRGQAVRLAKLNTDENPETAAKFEIEAIPEVKAFKDGEVVGQFTGVLPEENIVQFFSELAPTAAESAVQEAEGLADSGDFESAETAFRAALEDSPNNVDALLGLAAILLDKNEKDEALECIKRALPDRRAKVMQHEIFLHEFAQKHEGEDLKGEVEDEPQSPRSHYRWGVMLAANGQFIESLDELLLSVQIDRKFADDAARKAILAVFDILGLDNPL</sequence>
<dbReference type="Gene3D" id="1.25.40.10">
    <property type="entry name" value="Tetratricopeptide repeat domain"/>
    <property type="match status" value="2"/>
</dbReference>
<dbReference type="EMBL" id="UINC01116124">
    <property type="protein sequence ID" value="SVC87646.1"/>
    <property type="molecule type" value="Genomic_DNA"/>
</dbReference>
<evidence type="ECO:0000256" key="1">
    <source>
        <dbReference type="ARBA" id="ARBA00022448"/>
    </source>
</evidence>
<dbReference type="PROSITE" id="PS00194">
    <property type="entry name" value="THIOREDOXIN_1"/>
    <property type="match status" value="1"/>
</dbReference>
<dbReference type="InterPro" id="IPR017937">
    <property type="entry name" value="Thioredoxin_CS"/>
</dbReference>
<dbReference type="Pfam" id="PF14559">
    <property type="entry name" value="TPR_19"/>
    <property type="match status" value="1"/>
</dbReference>
<keyword evidence="3" id="KW-1015">Disulfide bond</keyword>
<keyword evidence="4" id="KW-0676">Redox-active center</keyword>
<feature type="domain" description="Thioredoxin" evidence="5">
    <location>
        <begin position="1"/>
        <end position="109"/>
    </location>
</feature>
<dbReference type="GO" id="GO:0006950">
    <property type="term" value="P:response to stress"/>
    <property type="evidence" value="ECO:0007669"/>
    <property type="project" value="UniProtKB-ARBA"/>
</dbReference>
<dbReference type="GO" id="GO:0015035">
    <property type="term" value="F:protein-disulfide reductase activity"/>
    <property type="evidence" value="ECO:0007669"/>
    <property type="project" value="InterPro"/>
</dbReference>
<dbReference type="PANTHER" id="PTHR45663:SF11">
    <property type="entry name" value="GEO12009P1"/>
    <property type="match status" value="1"/>
</dbReference>
<gene>
    <name evidence="6" type="ORF">METZ01_LOCUS340500</name>
</gene>
<dbReference type="AlphaFoldDB" id="A0A382QQC2"/>
<name>A0A382QQC2_9ZZZZ</name>
<dbReference type="InterPro" id="IPR019734">
    <property type="entry name" value="TPR_rpt"/>
</dbReference>
<dbReference type="SUPFAM" id="SSF52833">
    <property type="entry name" value="Thioredoxin-like"/>
    <property type="match status" value="1"/>
</dbReference>
<evidence type="ECO:0000256" key="3">
    <source>
        <dbReference type="ARBA" id="ARBA00023157"/>
    </source>
</evidence>
<accession>A0A382QQC2</accession>
<evidence type="ECO:0000313" key="6">
    <source>
        <dbReference type="EMBL" id="SVC87646.1"/>
    </source>
</evidence>
<dbReference type="PANTHER" id="PTHR45663">
    <property type="entry name" value="GEO12009P1"/>
    <property type="match status" value="1"/>
</dbReference>
<keyword evidence="1" id="KW-0813">Transport</keyword>
<protein>
    <recommendedName>
        <fullName evidence="5">Thioredoxin domain-containing protein</fullName>
    </recommendedName>
</protein>
<proteinExistence type="predicted"/>
<evidence type="ECO:0000259" key="5">
    <source>
        <dbReference type="PROSITE" id="PS51352"/>
    </source>
</evidence>
<dbReference type="InterPro" id="IPR036249">
    <property type="entry name" value="Thioredoxin-like_sf"/>
</dbReference>
<feature type="non-terminal residue" evidence="6">
    <location>
        <position position="265"/>
    </location>
</feature>
<evidence type="ECO:0000256" key="4">
    <source>
        <dbReference type="ARBA" id="ARBA00023284"/>
    </source>
</evidence>
<dbReference type="GO" id="GO:0005737">
    <property type="term" value="C:cytoplasm"/>
    <property type="evidence" value="ECO:0007669"/>
    <property type="project" value="TreeGrafter"/>
</dbReference>
<dbReference type="Pfam" id="PF14561">
    <property type="entry name" value="TPR_20"/>
    <property type="match status" value="1"/>
</dbReference>
<organism evidence="6">
    <name type="scientific">marine metagenome</name>
    <dbReference type="NCBI Taxonomy" id="408172"/>
    <lineage>
        <taxon>unclassified sequences</taxon>
        <taxon>metagenomes</taxon>
        <taxon>ecological metagenomes</taxon>
    </lineage>
</organism>
<reference evidence="6" key="1">
    <citation type="submission" date="2018-05" db="EMBL/GenBank/DDBJ databases">
        <authorList>
            <person name="Lanie J.A."/>
            <person name="Ng W.-L."/>
            <person name="Kazmierczak K.M."/>
            <person name="Andrzejewski T.M."/>
            <person name="Davidsen T.M."/>
            <person name="Wayne K.J."/>
            <person name="Tettelin H."/>
            <person name="Glass J.I."/>
            <person name="Rusch D."/>
            <person name="Podicherti R."/>
            <person name="Tsui H.-C.T."/>
            <person name="Winkler M.E."/>
        </authorList>
    </citation>
    <scope>NUCLEOTIDE SEQUENCE</scope>
</reference>
<dbReference type="PROSITE" id="PS51352">
    <property type="entry name" value="THIOREDOXIN_2"/>
    <property type="match status" value="1"/>
</dbReference>
<dbReference type="FunFam" id="3.40.30.10:FF:000001">
    <property type="entry name" value="Thioredoxin"/>
    <property type="match status" value="1"/>
</dbReference>
<dbReference type="Gene3D" id="3.40.30.10">
    <property type="entry name" value="Glutaredoxin"/>
    <property type="match status" value="1"/>
</dbReference>
<dbReference type="Pfam" id="PF00085">
    <property type="entry name" value="Thioredoxin"/>
    <property type="match status" value="1"/>
</dbReference>
<evidence type="ECO:0000256" key="2">
    <source>
        <dbReference type="ARBA" id="ARBA00022982"/>
    </source>
</evidence>
<dbReference type="InterPro" id="IPR013766">
    <property type="entry name" value="Thioredoxin_domain"/>
</dbReference>
<dbReference type="SUPFAM" id="SSF48452">
    <property type="entry name" value="TPR-like"/>
    <property type="match status" value="1"/>
</dbReference>
<dbReference type="PRINTS" id="PR00421">
    <property type="entry name" value="THIOREDOXIN"/>
</dbReference>
<dbReference type="InterPro" id="IPR011990">
    <property type="entry name" value="TPR-like_helical_dom_sf"/>
</dbReference>
<dbReference type="NCBIfam" id="TIGR01068">
    <property type="entry name" value="thioredoxin"/>
    <property type="match status" value="1"/>
</dbReference>
<dbReference type="SMART" id="SM00028">
    <property type="entry name" value="TPR"/>
    <property type="match status" value="3"/>
</dbReference>